<evidence type="ECO:0000313" key="2">
    <source>
        <dbReference type="Ensembl" id="ENSACLP00000019303.2"/>
    </source>
</evidence>
<dbReference type="Pfam" id="PF11035">
    <property type="entry name" value="SNAPC2"/>
    <property type="match status" value="1"/>
</dbReference>
<reference evidence="2 3" key="1">
    <citation type="submission" date="2018-05" db="EMBL/GenBank/DDBJ databases">
        <authorList>
            <person name="Datahose"/>
        </authorList>
    </citation>
    <scope>NUCLEOTIDE SEQUENCE</scope>
</reference>
<dbReference type="Bgee" id="ENSACLG00000013092">
    <property type="expression patterns" value="Expressed in ovary and 6 other cell types or tissues"/>
</dbReference>
<reference evidence="2" key="4">
    <citation type="submission" date="2025-09" db="UniProtKB">
        <authorList>
            <consortium name="Ensembl"/>
        </authorList>
    </citation>
    <scope>IDENTIFICATION</scope>
</reference>
<dbReference type="GeneTree" id="ENSGT00390000017407"/>
<evidence type="ECO:0008006" key="4">
    <source>
        <dbReference type="Google" id="ProtNLM"/>
    </source>
</evidence>
<dbReference type="AlphaFoldDB" id="A0A3P8PQP0"/>
<protein>
    <recommendedName>
        <fullName evidence="4">snRNA-activating protein complex subunit 2</fullName>
    </recommendedName>
</protein>
<feature type="region of interest" description="Disordered" evidence="1">
    <location>
        <begin position="137"/>
        <end position="161"/>
    </location>
</feature>
<dbReference type="GO" id="GO:0009301">
    <property type="term" value="P:snRNA transcription"/>
    <property type="evidence" value="ECO:0007669"/>
    <property type="project" value="InterPro"/>
</dbReference>
<accession>A0A3P8PQP0</accession>
<dbReference type="PANTHER" id="PTHR15132:SF1">
    <property type="entry name" value="SNRNA-ACTIVATING PROTEIN COMPLEX SUBUNIT 2"/>
    <property type="match status" value="1"/>
</dbReference>
<name>A0A3P8PQP0_ASTCA</name>
<proteinExistence type="predicted"/>
<feature type="compositionally biased region" description="Low complexity" evidence="1">
    <location>
        <begin position="245"/>
        <end position="276"/>
    </location>
</feature>
<dbReference type="Ensembl" id="ENSACLT00000019748.2">
    <property type="protein sequence ID" value="ENSACLP00000019303.2"/>
    <property type="gene ID" value="ENSACLG00000013092.2"/>
</dbReference>
<dbReference type="GO" id="GO:0016604">
    <property type="term" value="C:nuclear body"/>
    <property type="evidence" value="ECO:0007669"/>
    <property type="project" value="TreeGrafter"/>
</dbReference>
<feature type="region of interest" description="Disordered" evidence="1">
    <location>
        <begin position="439"/>
        <end position="488"/>
    </location>
</feature>
<sequence>MKPHPRVTRTKWADRLEAEPERSGKCSWHRDEKKKLLVALKGLSSRTAAGKTDIDCAFLRKHLPTRSLSEIQSVVELLKNKVLLNARLKLKRQRREERNVRKPIEEWTYMASSLVGTLEETISTAFSQMLIVSSTEPCTLRNGDPPQVHRPPTDGRTIPLRPIPVPVQGAHRYTKAVQSPKTPAPTTRPSKTPPAPSQVCSMPNGTICLPQQQPAPTFETSDKPCVYLQTASLTATPEKGPLQPPSRSSTSPSLSRSINKTTQQPTESQPTTVAITSTSQSLSSSLNVPASCSATTLTSVPRSVLSTAASSAISSCSTPTTLPQSVSATAFHAKFGQTSKYATKDMFGVKCVVDFERIYGFLSTVQKPNQDCQLTPMESAIVLDLLMSLPEELPLLDCNKLHKHMIQMYQCLSAPADSNTTRRRFQELDDELFTQLKALVPQDHQTPTGTTDSTNVTDGEGKKSLMHKADSQSTQSSTTSSKLDYSNVTPPHLNPFIVPLTLLKRRQESIII</sequence>
<feature type="compositionally biased region" description="Polar residues" evidence="1">
    <location>
        <begin position="443"/>
        <end position="457"/>
    </location>
</feature>
<reference evidence="2" key="3">
    <citation type="submission" date="2025-08" db="UniProtKB">
        <authorList>
            <consortium name="Ensembl"/>
        </authorList>
    </citation>
    <scope>IDENTIFICATION</scope>
</reference>
<dbReference type="PANTHER" id="PTHR15132">
    <property type="entry name" value="SNRNA-ACTIVATING PROTEIN COMPLEX SUBUNIT 2"/>
    <property type="match status" value="1"/>
</dbReference>
<dbReference type="Proteomes" id="UP000265100">
    <property type="component" value="Chromosome 3"/>
</dbReference>
<dbReference type="InterPro" id="IPR021281">
    <property type="entry name" value="SNAPC2"/>
</dbReference>
<feature type="region of interest" description="Disordered" evidence="1">
    <location>
        <begin position="173"/>
        <end position="205"/>
    </location>
</feature>
<reference evidence="3" key="2">
    <citation type="submission" date="2023-03" db="EMBL/GenBank/DDBJ databases">
        <authorList>
            <consortium name="Wellcome Sanger Institute Data Sharing"/>
        </authorList>
    </citation>
    <scope>NUCLEOTIDE SEQUENCE [LARGE SCALE GENOMIC DNA]</scope>
</reference>
<organism evidence="2 3">
    <name type="scientific">Astatotilapia calliptera</name>
    <name type="common">Eastern happy</name>
    <name type="synonym">Chromis callipterus</name>
    <dbReference type="NCBI Taxonomy" id="8154"/>
    <lineage>
        <taxon>Eukaryota</taxon>
        <taxon>Metazoa</taxon>
        <taxon>Chordata</taxon>
        <taxon>Craniata</taxon>
        <taxon>Vertebrata</taxon>
        <taxon>Euteleostomi</taxon>
        <taxon>Actinopterygii</taxon>
        <taxon>Neopterygii</taxon>
        <taxon>Teleostei</taxon>
        <taxon>Neoteleostei</taxon>
        <taxon>Acanthomorphata</taxon>
        <taxon>Ovalentaria</taxon>
        <taxon>Cichlomorphae</taxon>
        <taxon>Cichliformes</taxon>
        <taxon>Cichlidae</taxon>
        <taxon>African cichlids</taxon>
        <taxon>Pseudocrenilabrinae</taxon>
        <taxon>Haplochromini</taxon>
        <taxon>Astatotilapia</taxon>
    </lineage>
</organism>
<feature type="region of interest" description="Disordered" evidence="1">
    <location>
        <begin position="234"/>
        <end position="276"/>
    </location>
</feature>
<evidence type="ECO:0000256" key="1">
    <source>
        <dbReference type="SAM" id="MobiDB-lite"/>
    </source>
</evidence>
<feature type="compositionally biased region" description="Basic and acidic residues" evidence="1">
    <location>
        <begin position="459"/>
        <end position="470"/>
    </location>
</feature>
<feature type="compositionally biased region" description="Polar residues" evidence="1">
    <location>
        <begin position="176"/>
        <end position="190"/>
    </location>
</feature>
<dbReference type="GO" id="GO:0016251">
    <property type="term" value="F:RNA polymerase II general transcription initiation factor activity"/>
    <property type="evidence" value="ECO:0007669"/>
    <property type="project" value="InterPro"/>
</dbReference>
<keyword evidence="3" id="KW-1185">Reference proteome</keyword>
<feature type="compositionally biased region" description="Low complexity" evidence="1">
    <location>
        <begin position="471"/>
        <end position="481"/>
    </location>
</feature>
<evidence type="ECO:0000313" key="3">
    <source>
        <dbReference type="Proteomes" id="UP000265100"/>
    </source>
</evidence>